<dbReference type="EMBL" id="GBRH01227939">
    <property type="protein sequence ID" value="JAD69956.1"/>
    <property type="molecule type" value="Transcribed_RNA"/>
</dbReference>
<reference evidence="1" key="2">
    <citation type="journal article" date="2015" name="Data Brief">
        <title>Shoot transcriptome of the giant reed, Arundo donax.</title>
        <authorList>
            <person name="Barrero R.A."/>
            <person name="Guerrero F.D."/>
            <person name="Moolhuijzen P."/>
            <person name="Goolsby J.A."/>
            <person name="Tidwell J."/>
            <person name="Bellgard S.E."/>
            <person name="Bellgard M.I."/>
        </authorList>
    </citation>
    <scope>NUCLEOTIDE SEQUENCE</scope>
    <source>
        <tissue evidence="1">Shoot tissue taken approximately 20 cm above the soil surface</tissue>
    </source>
</reference>
<protein>
    <submittedName>
        <fullName evidence="1">Uncharacterized protein</fullName>
    </submittedName>
</protein>
<reference evidence="1" key="1">
    <citation type="submission" date="2014-09" db="EMBL/GenBank/DDBJ databases">
        <authorList>
            <person name="Magalhaes I.L.F."/>
            <person name="Oliveira U."/>
            <person name="Santos F.R."/>
            <person name="Vidigal T.H.D.A."/>
            <person name="Brescovit A.D."/>
            <person name="Santos A.J."/>
        </authorList>
    </citation>
    <scope>NUCLEOTIDE SEQUENCE</scope>
    <source>
        <tissue evidence="1">Shoot tissue taken approximately 20 cm above the soil surface</tissue>
    </source>
</reference>
<accession>A0A0A9C309</accession>
<evidence type="ECO:0000313" key="1">
    <source>
        <dbReference type="EMBL" id="JAD69956.1"/>
    </source>
</evidence>
<organism evidence="1">
    <name type="scientific">Arundo donax</name>
    <name type="common">Giant reed</name>
    <name type="synonym">Donax arundinaceus</name>
    <dbReference type="NCBI Taxonomy" id="35708"/>
    <lineage>
        <taxon>Eukaryota</taxon>
        <taxon>Viridiplantae</taxon>
        <taxon>Streptophyta</taxon>
        <taxon>Embryophyta</taxon>
        <taxon>Tracheophyta</taxon>
        <taxon>Spermatophyta</taxon>
        <taxon>Magnoliopsida</taxon>
        <taxon>Liliopsida</taxon>
        <taxon>Poales</taxon>
        <taxon>Poaceae</taxon>
        <taxon>PACMAD clade</taxon>
        <taxon>Arundinoideae</taxon>
        <taxon>Arundineae</taxon>
        <taxon>Arundo</taxon>
    </lineage>
</organism>
<name>A0A0A9C309_ARUDO</name>
<sequence>MISFLASSSYPPDTMHASGDGVSYLLALFPATEDT</sequence>
<proteinExistence type="predicted"/>
<dbReference type="AlphaFoldDB" id="A0A0A9C309"/>